<organism evidence="10 11">
    <name type="scientific">Proteus faecis</name>
    <dbReference type="NCBI Taxonomy" id="2050967"/>
    <lineage>
        <taxon>Bacteria</taxon>
        <taxon>Pseudomonadati</taxon>
        <taxon>Pseudomonadota</taxon>
        <taxon>Gammaproteobacteria</taxon>
        <taxon>Enterobacterales</taxon>
        <taxon>Morganellaceae</taxon>
        <taxon>Proteus</taxon>
    </lineage>
</organism>
<keyword evidence="6" id="KW-0106">Calcium</keyword>
<keyword evidence="7" id="KW-0472">Membrane</keyword>
<dbReference type="RefSeq" id="WP_342639633.1">
    <property type="nucleotide sequence ID" value="NZ_CP095785.1"/>
</dbReference>
<evidence type="ECO:0000256" key="5">
    <source>
        <dbReference type="ARBA" id="ARBA00022807"/>
    </source>
</evidence>
<keyword evidence="11" id="KW-1185">Reference proteome</keyword>
<protein>
    <submittedName>
        <fullName evidence="10">YopT-type cysteine protease domain-containing protein</fullName>
    </submittedName>
</protein>
<dbReference type="InterPro" id="IPR011049">
    <property type="entry name" value="Serralysin-like_metalloprot_C"/>
</dbReference>
<evidence type="ECO:0000259" key="9">
    <source>
        <dbReference type="Pfam" id="PF03543"/>
    </source>
</evidence>
<evidence type="ECO:0000313" key="10">
    <source>
        <dbReference type="EMBL" id="XAG31056.1"/>
    </source>
</evidence>
<dbReference type="EMBL" id="CP095785">
    <property type="protein sequence ID" value="XAG31056.1"/>
    <property type="molecule type" value="Genomic_DNA"/>
</dbReference>
<dbReference type="InterPro" id="IPR005165">
    <property type="entry name" value="Anthrax_toxin_edema_cen"/>
</dbReference>
<dbReference type="PANTHER" id="PTHR38340:SF1">
    <property type="entry name" value="S-LAYER PROTEIN"/>
    <property type="match status" value="1"/>
</dbReference>
<dbReference type="Gene3D" id="3.90.1760.10">
    <property type="entry name" value="Anthrax toxin, edema factor, central domain"/>
    <property type="match status" value="1"/>
</dbReference>
<comment type="subcellular location">
    <subcellularLocation>
        <location evidence="1">Secreted</location>
    </subcellularLocation>
</comment>
<evidence type="ECO:0000256" key="1">
    <source>
        <dbReference type="ARBA" id="ARBA00004613"/>
    </source>
</evidence>
<dbReference type="InterPro" id="IPR001343">
    <property type="entry name" value="Hemolysn_Ca-bd"/>
</dbReference>
<sequence>MNKHETTILNINIDNLSKRIESYIKTNIPDKLINYHDIRNLLLRKYLILTTYKNEYIAKEYLSKIEESFAIYDRNQETRKIISIKNKIDKNIESFIKDIEIQKEKQIVNKVTANKKTLETFFTSNKYSIYDLSFSGARFYIYIDNEKNKYEIISFNRKKRSFNNRRFLLNYLFDNITPLDGGIQFNINVYKKKEFTQLARNIERWDIDEKFLSKQIINNIKLNEIVKINENLSIKLVESYSYKQIFIVKNDKANTEILVHVYTDNIEKATSIISENNYKIKNKSELLMYQKNNKWIVEKKNKSGVIFAQGKDFISPLKNMLERINVVASSYTGQLLEDVMGGFCYGLSLRYLIEVRNAGVEGAENYLKWLKKSAELYKNKPSENKVGGFYEVLQRNIYEYNLMQLTEETKNIIIAHNYQKERIKGQKYLYNDLNGKVPYSSVLSDVGLSPINKEKPLLSEDVFFKKIDGLLTGNDNRYIFIGYKQHQTAITYKKYSDGNYKVTFFEPRFGIFEFDNIEDLKKIIKEKQKIYGLYEQGGIPCYGFDEFVEVSSKKYNPLFSNEKSSKSREVFRNKGIAEKLKTIDFSLEFSKDSIGRVMHYDENGILIVQIKHNNKLIEISVVEPIVEDGLFLIKENINKIIEHQNASKIILKKTNNNIAITPIEFNPVWADKRLVGYIEFNRNNYISIIGNSLSNFKGIIKFDFEKIKNLINKLDSNIYFEKLKSSLELLNAISIFTNQYKDNLVNNKLIEIKSDIENRLFFGRLQSEKNKIIAMAEKNSIIATKLYQSMVNGVNNGNINDSKFVYDRIITHKYLIDKISRPQGVANYDYTIVFDNHNHNHNHNLKEIINDIDINQLKNRIYLDGDNQLNLRINYNELILFNNNKSVKELLSIIDKEIDKHRDGNSKSNQEIFSEKFINNDYVNRILQLEFDELSNFVSTTENQVFTNNDEYPYFDNTISESTIKRIVIDNIKKTGVGFILFENNKKNIEFILDNPTIIMNNVKKIIIDLIPQIYQVDLNNYLQGIKNNARISNLLKDNDSLRKLVDTCAKNNISIIATGESSINGVHNEFISKNLSIKNFHHIITENTMMGEGVLVIADKDKLYNFKDGIIHVEGLANKLNTPICNVVNKEIRRSQTDTVYTNTSTNHRNDRNENMDIIISEFDIDEPIICEIKNDNKIKEYFSNVVYSNKIYEKLSILYPEFRRDKNFLLGYKDDIKTVIYNYSQEMTTKEILEYIELNKYSLTKKQLGAIVREIDLRTYQSGLKTKQNKNFTRLFDKINQNNGIDKKAIHSFFPQQQILLNLKDGSEGRCEALTILMLVAKHLEHAGDIGRVESLINNLMLAQSVINHDVYDEYKFKRSSQELIASLNELSENHHRISTTVGLNDNNKRSLDYVINKLTNKKLNSDGCYLQLYTSNHVITAWANLDKKNNNFGFYDPNFGLVEFSSKKKFISYLNDFFKSKEINAGKIYSLEKNIKNKFLFDKVLDINVKSLSKIKVNNKSLDNIVGSNIINYRGVNTNLHENIDFSYHVKYKESIINSKKVEGSLLTINTAEINGYYCFADTKIATSRKVVLLLTDDNDLNSHYLNFSQEYHRAGYDLFIVDGSTDVDAGKKAFEYLKARYNADTDSILLHGHNRSGEQVIDLYQSLNKKGYFPEGIVLSSSNNDLISVVNKIGELNFKANIYIAYDHQITDENNLFINRNLKSFGHEVKEFSFSQREEYNRFSNARYRQQDPTRKFSSYQSRNLILLPIEKEPAPVIGMPDNDQKIFRQIANSENVIVGVRPIDVQSTSLIKSKQYSSKGLLIKGKSADWGPMAGFIPVDQSFAKLSARNDVTKYNLAIQGALDKGHAITIPLILSSERIRELHHNNILQLPELLTDTIQVTCSVDNRDYDFYLSKSNQDGEIFYTVNYYDNEKLVPVHVLGDPISKKPMIADYDLFTVMYSYNDLSETTIVKKPVSWEEWKSSVDYEKLSPTYQEYYNNKDLYDRYEGEQLGIISAHVKKVKDKINTSLQRGKEMIHHGADDANHFSVITDNFPATFFVPDELLNKVLNSDNNTLKDFFIINENNTIIIRNIKEFSDFQQLVINNGFISPLNEKWNEGIGQDYFSKRRKNSENFINNSKALDKIFSVNYKNNYQSSLDDINNKYFNRVFELIKNNHFENIIYTNSEQANKEIALLKSAYQHAEAIKNYMDGDGVYNKLSISLKKKIHHYKKDLDWFKRGGYKLFDYIISDPKNYLNRTDATRLNNVFNIILELPEIKGSIYKSIYVENLSSYTKNIEAGSVITTSGVLRANRHLQKIKKNESNVFISIVGAHNARTLTGISDRFTDQVMVAPGKHYRVISQKKENNKLYIVLEATDILVKSEPIFDLYNANLKGFAVDTHRSTATETLETVISDKQLLDTVNKINNEFIDTTVESNFIDKIINKKLTPEYAEYRYAQELSSIFGAEKDYISMLNEIINDPLSNKKYNQYVNNKISREEWLESFSHHYYSNNSLNEKTINIKILVEAINDMPSCINLLSDASKSLLMEFFSCDFNSLNGKLLRIVSSQESYDDFTHTIERMKFYLTQETNFKGDSIHDVFYKVLRTENDKQNYKDVILALKKKLLQSPQNKNKYQTSILRLPFEYNNEITSLLTLLYSGLNKEMSHDTLMEHIRLLEVLYKKSSSNQLNQEQAEYLSVFNSLLNDIYNKKEMSGYMTKIIDGELNNKITQLPVGHYLLDINGLKINLNIVSTEDDGFIFHVFIAELGDISITGNNKEQITSDLFSFLHQVDNVKNNITLDNSSEKLFLGTIYRVDGDGIIPTELFNKMNVLKNNIITNINKQNFIEINGVNINKDLLFHLGCQIEGKSIISVDLHKTSDWQNKLRFDADKLNDFFLSASGSDDDKKIVSLFRKLLKNKEKNIKNILSVDTSRIDYMAAKERLTKIIELNDREFDFNYWHELRNPSLKIPRHMRIISKVGYANIGFGIWQTMLSTMKMVESIESGKLTPLEHKEMVKNLAIMWSEMAYNGFSEIIEIVVAKGMLRHRANPAEYVGKISTRIGIALNILSVGFDIYNAYDNFSQIACETDTRKKIDYIVNGTFAVVSALVTIGVSIAILAGSTVAGPIGIVIGAAITTFLAIYNAVRVIEEAKKRVNFTIGEEIENGLSVVFLGDLTPSKKNEMTLLDTKDYFRNRTDEVSKNFHEKLIKSNPKSYYFYTNEEYHYQEKYYYSVKTIFSQDPTGIINNGLISIISNHLSKLYKKEEAENIASEHDTLVSVKTNYKYYEPEYSIPTNEKIIFDLDFYVDELYKYNVDLETNEYLTLMRNTKDNINLDKQNPDLGLLNVNEVQAIYDYLGDSDDVFYFNTNNGNDIISAPKNAINTFDIFNGVKRLSGGNKNDNFNLFVTHAPEHASRFYGREGIDTLHIVNKSPLYTGYNINLRDNYIKFCGSENQPNSIGFKPSKIYYFDAKTGVTSPFIMSDSMPNVSLQTDRVIAYLDSFENIIGSANGDDILVGNDEDNYIDGVSGHDRILGLKGNDIIKLSEGSANGGEGNDIYIISRLNNSYKDKKNISIIIDEGNEKDKVENESNIVEQNIIKLEHNFKDIKSIKRVGGDIVVILDNGFVDNKDKIQTPLPLTSVTLKNMFTNDTGYELLKNYCFITNDGFVLNFNNNVVNKSDPLFYFSYIESHSNLHDKYEYIFINNEERKFNVRSGTLAVKHNILPELEYSGLSDGNALELSIEGDSNNNTYLAIDNHSRIRLTAGVDIYQLKTFIAQDKDEYVEVLPNKNNLDENIDNISTFILPDVSGYDLKFENGAISHRYNPDGHSRIDMNVSQWGLRSILHSGIKIRVIDKYGKMFILPDGDSSNQLLTPIVKEKLSITQSDDSIIIPENRVLNKIVMDEFDVYSSPELQKQAFLSNLLKHKSIPNIMLLPVIDLLAGNDIVINKNQGCSVIVGGKGNDTLIVEGGHHILFANEGNDKLFGGKGNDVLISDTDNDYLDGGEGNDIYLINKHHGEVMIDDSQGDNTLFITGLNKDEMMSSSRDDNDEILCSLDNTFIVRIKNKYKESQASYQIEQRERVLTDEALVSIIHEMAQFNQNQLSSMKGTFLPEAQDWTLLPIITQHLT</sequence>
<keyword evidence="2" id="KW-0964">Secreted</keyword>
<keyword evidence="3 10" id="KW-0645">Protease</keyword>
<feature type="domain" description="Anthrax toxin edema factor central" evidence="8">
    <location>
        <begin position="1763"/>
        <end position="1929"/>
    </location>
</feature>
<dbReference type="InterPro" id="IPR006473">
    <property type="entry name" value="Peptidase_C58_Yopt"/>
</dbReference>
<evidence type="ECO:0000256" key="4">
    <source>
        <dbReference type="ARBA" id="ARBA00022801"/>
    </source>
</evidence>
<dbReference type="GO" id="GO:0006508">
    <property type="term" value="P:proteolysis"/>
    <property type="evidence" value="ECO:0007669"/>
    <property type="project" value="UniProtKB-KW"/>
</dbReference>
<feature type="transmembrane region" description="Helical" evidence="7">
    <location>
        <begin position="3107"/>
        <end position="3129"/>
    </location>
</feature>
<keyword evidence="5" id="KW-0788">Thiol protease</keyword>
<dbReference type="SUPFAM" id="SSF159501">
    <property type="entry name" value="EreA/ChaN-like"/>
    <property type="match status" value="1"/>
</dbReference>
<keyword evidence="4" id="KW-0378">Hydrolase</keyword>
<dbReference type="CDD" id="cd20495">
    <property type="entry name" value="C58_PaToxP-like"/>
    <property type="match status" value="1"/>
</dbReference>
<keyword evidence="7" id="KW-1133">Transmembrane helix</keyword>
<dbReference type="Pfam" id="PF03543">
    <property type="entry name" value="Peptidase_C58"/>
    <property type="match status" value="1"/>
</dbReference>
<proteinExistence type="predicted"/>
<evidence type="ECO:0000256" key="3">
    <source>
        <dbReference type="ARBA" id="ARBA00022670"/>
    </source>
</evidence>
<dbReference type="Gene3D" id="2.150.10.10">
    <property type="entry name" value="Serralysin-like metalloprotease, C-terminal"/>
    <property type="match status" value="2"/>
</dbReference>
<dbReference type="PANTHER" id="PTHR38340">
    <property type="entry name" value="S-LAYER PROTEIN"/>
    <property type="match status" value="1"/>
</dbReference>
<dbReference type="Gene3D" id="1.20.140.180">
    <property type="match status" value="1"/>
</dbReference>
<keyword evidence="7" id="KW-0812">Transmembrane</keyword>
<name>A0ABZ3EI42_9GAMM</name>
<dbReference type="SUPFAM" id="SSF158842">
    <property type="entry name" value="PMT central region-like"/>
    <property type="match status" value="1"/>
</dbReference>
<dbReference type="GO" id="GO:0008233">
    <property type="term" value="F:peptidase activity"/>
    <property type="evidence" value="ECO:0007669"/>
    <property type="project" value="UniProtKB-KW"/>
</dbReference>
<gene>
    <name evidence="10" type="ORF">MYW70_14105</name>
</gene>
<dbReference type="Gene3D" id="3.40.50.11550">
    <property type="match status" value="1"/>
</dbReference>
<dbReference type="Pfam" id="PF03497">
    <property type="entry name" value="Anthrax_toxA"/>
    <property type="match status" value="1"/>
</dbReference>
<dbReference type="PRINTS" id="PR00313">
    <property type="entry name" value="CABNDNGRPT"/>
</dbReference>
<reference evidence="10 11" key="1">
    <citation type="submission" date="2022-03" db="EMBL/GenBank/DDBJ databases">
        <title>Sea Food Isolates.</title>
        <authorList>
            <person name="Li C."/>
        </authorList>
    </citation>
    <scope>NUCLEOTIDE SEQUENCE [LARGE SCALE GENOMIC DNA]</scope>
    <source>
        <strain evidence="10 11">19MO01SH08</strain>
    </source>
</reference>
<evidence type="ECO:0000256" key="2">
    <source>
        <dbReference type="ARBA" id="ARBA00022525"/>
    </source>
</evidence>
<evidence type="ECO:0000313" key="11">
    <source>
        <dbReference type="Proteomes" id="UP001438077"/>
    </source>
</evidence>
<dbReference type="InterPro" id="IPR037017">
    <property type="entry name" value="Anthrax_toxin_edema_cen_sf"/>
</dbReference>
<dbReference type="SUPFAM" id="SSF51120">
    <property type="entry name" value="beta-Roll"/>
    <property type="match status" value="2"/>
</dbReference>
<dbReference type="InterPro" id="IPR035099">
    <property type="entry name" value="Anthrax_toxin_C-terminal"/>
</dbReference>
<dbReference type="Pfam" id="PF00353">
    <property type="entry name" value="HemolysinCabind"/>
    <property type="match status" value="2"/>
</dbReference>
<accession>A0ABZ3EI42</accession>
<dbReference type="SUPFAM" id="SSF81298">
    <property type="entry name" value="Adenylylcyclase toxin (the edema factor)"/>
    <property type="match status" value="1"/>
</dbReference>
<evidence type="ECO:0000259" key="8">
    <source>
        <dbReference type="Pfam" id="PF03497"/>
    </source>
</evidence>
<dbReference type="InterPro" id="IPR050557">
    <property type="entry name" value="RTX_toxin/Mannuronan_C5-epim"/>
</dbReference>
<evidence type="ECO:0000256" key="6">
    <source>
        <dbReference type="ARBA" id="ARBA00022837"/>
    </source>
</evidence>
<feature type="domain" description="Peptidase C58 YopT-type" evidence="9">
    <location>
        <begin position="1415"/>
        <end position="1463"/>
    </location>
</feature>
<evidence type="ECO:0000256" key="7">
    <source>
        <dbReference type="SAM" id="Phobius"/>
    </source>
</evidence>
<feature type="transmembrane region" description="Helical" evidence="7">
    <location>
        <begin position="3080"/>
        <end position="3101"/>
    </location>
</feature>
<dbReference type="Proteomes" id="UP001438077">
    <property type="component" value="Chromosome"/>
</dbReference>